<sequence>MIFLHNICDEVEKFCNVAFSSSEQHVEMRSSRVNRDNDDVKKLTDWLWKHPPFPEVKDIMSISTRGFGDEKINCHMSHEIGCIGISKIIGSDLYTVKFKLNDRIKSLGVMNADIRIEGDIVPINPLLIFQRMCIAKESEKELEKFFTYELAPFPLSLFNDDGMRKCVKSSVYKAFEQHSGHRRRTLITSSPLASR</sequence>
<accession>A0A4Y2K2P9</accession>
<comment type="caution">
    <text evidence="1">The sequence shown here is derived from an EMBL/GenBank/DDBJ whole genome shotgun (WGS) entry which is preliminary data.</text>
</comment>
<proteinExistence type="predicted"/>
<dbReference type="OrthoDB" id="6760986at2759"/>
<evidence type="ECO:0000313" key="2">
    <source>
        <dbReference type="Proteomes" id="UP000499080"/>
    </source>
</evidence>
<dbReference type="Proteomes" id="UP000499080">
    <property type="component" value="Unassembled WGS sequence"/>
</dbReference>
<reference evidence="1 2" key="1">
    <citation type="journal article" date="2019" name="Sci. Rep.">
        <title>Orb-weaving spider Araneus ventricosus genome elucidates the spidroin gene catalogue.</title>
        <authorList>
            <person name="Kono N."/>
            <person name="Nakamura H."/>
            <person name="Ohtoshi R."/>
            <person name="Moran D.A.P."/>
            <person name="Shinohara A."/>
            <person name="Yoshida Y."/>
            <person name="Fujiwara M."/>
            <person name="Mori M."/>
            <person name="Tomita M."/>
            <person name="Arakawa K."/>
        </authorList>
    </citation>
    <scope>NUCLEOTIDE SEQUENCE [LARGE SCALE GENOMIC DNA]</scope>
</reference>
<dbReference type="AlphaFoldDB" id="A0A4Y2K2P9"/>
<dbReference type="EMBL" id="BGPR01004164">
    <property type="protein sequence ID" value="GBM96650.1"/>
    <property type="molecule type" value="Genomic_DNA"/>
</dbReference>
<gene>
    <name evidence="1" type="ORF">AVEN_240962_1</name>
</gene>
<evidence type="ECO:0000313" key="1">
    <source>
        <dbReference type="EMBL" id="GBM96650.1"/>
    </source>
</evidence>
<name>A0A4Y2K2P9_ARAVE</name>
<keyword evidence="2" id="KW-1185">Reference proteome</keyword>
<organism evidence="1 2">
    <name type="scientific">Araneus ventricosus</name>
    <name type="common">Orbweaver spider</name>
    <name type="synonym">Epeira ventricosa</name>
    <dbReference type="NCBI Taxonomy" id="182803"/>
    <lineage>
        <taxon>Eukaryota</taxon>
        <taxon>Metazoa</taxon>
        <taxon>Ecdysozoa</taxon>
        <taxon>Arthropoda</taxon>
        <taxon>Chelicerata</taxon>
        <taxon>Arachnida</taxon>
        <taxon>Araneae</taxon>
        <taxon>Araneomorphae</taxon>
        <taxon>Entelegynae</taxon>
        <taxon>Araneoidea</taxon>
        <taxon>Araneidae</taxon>
        <taxon>Araneus</taxon>
    </lineage>
</organism>
<protein>
    <submittedName>
        <fullName evidence="1">Uncharacterized protein</fullName>
    </submittedName>
</protein>